<dbReference type="EMBL" id="CH476626">
    <property type="protein sequence ID" value="EDO02524.1"/>
    <property type="molecule type" value="Genomic_DNA"/>
</dbReference>
<dbReference type="GeneID" id="5490238"/>
<dbReference type="RefSeq" id="XP_001593573.1">
    <property type="nucleotide sequence ID" value="XM_001593523.1"/>
</dbReference>
<evidence type="ECO:0000313" key="2">
    <source>
        <dbReference type="Proteomes" id="UP000001312"/>
    </source>
</evidence>
<proteinExistence type="predicted"/>
<protein>
    <submittedName>
        <fullName evidence="1">Uncharacterized protein</fullName>
    </submittedName>
</protein>
<reference evidence="2" key="1">
    <citation type="journal article" date="2011" name="PLoS Genet.">
        <title>Genomic analysis of the necrotrophic fungal pathogens Sclerotinia sclerotiorum and Botrytis cinerea.</title>
        <authorList>
            <person name="Amselem J."/>
            <person name="Cuomo C.A."/>
            <person name="van Kan J.A."/>
            <person name="Viaud M."/>
            <person name="Benito E.P."/>
            <person name="Couloux A."/>
            <person name="Coutinho P.M."/>
            <person name="de Vries R.P."/>
            <person name="Dyer P.S."/>
            <person name="Fillinger S."/>
            <person name="Fournier E."/>
            <person name="Gout L."/>
            <person name="Hahn M."/>
            <person name="Kohn L."/>
            <person name="Lapalu N."/>
            <person name="Plummer K.M."/>
            <person name="Pradier J.M."/>
            <person name="Quevillon E."/>
            <person name="Sharon A."/>
            <person name="Simon A."/>
            <person name="ten Have A."/>
            <person name="Tudzynski B."/>
            <person name="Tudzynski P."/>
            <person name="Wincker P."/>
            <person name="Andrew M."/>
            <person name="Anthouard V."/>
            <person name="Beever R.E."/>
            <person name="Beffa R."/>
            <person name="Benoit I."/>
            <person name="Bouzid O."/>
            <person name="Brault B."/>
            <person name="Chen Z."/>
            <person name="Choquer M."/>
            <person name="Collemare J."/>
            <person name="Cotton P."/>
            <person name="Danchin E.G."/>
            <person name="Da Silva C."/>
            <person name="Gautier A."/>
            <person name="Giraud C."/>
            <person name="Giraud T."/>
            <person name="Gonzalez C."/>
            <person name="Grossetete S."/>
            <person name="Guldener U."/>
            <person name="Henrissat B."/>
            <person name="Howlett B.J."/>
            <person name="Kodira C."/>
            <person name="Kretschmer M."/>
            <person name="Lappartient A."/>
            <person name="Leroch M."/>
            <person name="Levis C."/>
            <person name="Mauceli E."/>
            <person name="Neuveglise C."/>
            <person name="Oeser B."/>
            <person name="Pearson M."/>
            <person name="Poulain J."/>
            <person name="Poussereau N."/>
            <person name="Quesneville H."/>
            <person name="Rascle C."/>
            <person name="Schumacher J."/>
            <person name="Segurens B."/>
            <person name="Sexton A."/>
            <person name="Silva E."/>
            <person name="Sirven C."/>
            <person name="Soanes D.M."/>
            <person name="Talbot N.J."/>
            <person name="Templeton M."/>
            <person name="Yandava C."/>
            <person name="Yarden O."/>
            <person name="Zeng Q."/>
            <person name="Rollins J.A."/>
            <person name="Lebrun M.H."/>
            <person name="Dickman M."/>
        </authorList>
    </citation>
    <scope>NUCLEOTIDE SEQUENCE [LARGE SCALE GENOMIC DNA]</scope>
    <source>
        <strain evidence="2">ATCC 18683 / 1980 / Ss-1</strain>
    </source>
</reference>
<evidence type="ECO:0000313" key="1">
    <source>
        <dbReference type="EMBL" id="EDO02524.1"/>
    </source>
</evidence>
<sequence length="49" mass="5653">MDGKALRDEGKKWGRNGVAGLKGIEWWSDERRMDEGICTNDMHEMLGSW</sequence>
<keyword evidence="2" id="KW-1185">Reference proteome</keyword>
<dbReference type="AlphaFoldDB" id="A7EI58"/>
<dbReference type="InParanoid" id="A7EI58"/>
<dbReference type="HOGENOM" id="CLU_3143906_0_0_1"/>
<name>A7EI58_SCLS1</name>
<organism evidence="1 2">
    <name type="scientific">Sclerotinia sclerotiorum (strain ATCC 18683 / 1980 / Ss-1)</name>
    <name type="common">White mold</name>
    <name type="synonym">Whetzelinia sclerotiorum</name>
    <dbReference type="NCBI Taxonomy" id="665079"/>
    <lineage>
        <taxon>Eukaryota</taxon>
        <taxon>Fungi</taxon>
        <taxon>Dikarya</taxon>
        <taxon>Ascomycota</taxon>
        <taxon>Pezizomycotina</taxon>
        <taxon>Leotiomycetes</taxon>
        <taxon>Helotiales</taxon>
        <taxon>Sclerotiniaceae</taxon>
        <taxon>Sclerotinia</taxon>
    </lineage>
</organism>
<dbReference type="KEGG" id="ssl:SS1G_05000"/>
<gene>
    <name evidence="1" type="ORF">SS1G_05000</name>
</gene>
<dbReference type="Proteomes" id="UP000001312">
    <property type="component" value="Unassembled WGS sequence"/>
</dbReference>
<accession>A7EI58</accession>